<name>A0A381NKY6_9ZZZZ</name>
<reference evidence="1" key="1">
    <citation type="submission" date="2018-05" db="EMBL/GenBank/DDBJ databases">
        <authorList>
            <person name="Lanie J.A."/>
            <person name="Ng W.-L."/>
            <person name="Kazmierczak K.M."/>
            <person name="Andrzejewski T.M."/>
            <person name="Davidsen T.M."/>
            <person name="Wayne K.J."/>
            <person name="Tettelin H."/>
            <person name="Glass J.I."/>
            <person name="Rusch D."/>
            <person name="Podicherti R."/>
            <person name="Tsui H.-C.T."/>
            <person name="Winkler M.E."/>
        </authorList>
    </citation>
    <scope>NUCLEOTIDE SEQUENCE</scope>
</reference>
<dbReference type="AlphaFoldDB" id="A0A381NKY6"/>
<dbReference type="EMBL" id="UINC01000434">
    <property type="protein sequence ID" value="SUZ55221.1"/>
    <property type="molecule type" value="Genomic_DNA"/>
</dbReference>
<organism evidence="1">
    <name type="scientific">marine metagenome</name>
    <dbReference type="NCBI Taxonomy" id="408172"/>
    <lineage>
        <taxon>unclassified sequences</taxon>
        <taxon>metagenomes</taxon>
        <taxon>ecological metagenomes</taxon>
    </lineage>
</organism>
<evidence type="ECO:0000313" key="1">
    <source>
        <dbReference type="EMBL" id="SUZ55221.1"/>
    </source>
</evidence>
<sequence>MTENIEETQAGGDFFELLDRSDHKL</sequence>
<accession>A0A381NKY6</accession>
<gene>
    <name evidence="1" type="ORF">METZ01_LOCUS8075</name>
</gene>
<proteinExistence type="predicted"/>
<protein>
    <submittedName>
        <fullName evidence="1">Uncharacterized protein</fullName>
    </submittedName>
</protein>